<evidence type="ECO:0000313" key="4">
    <source>
        <dbReference type="EMBL" id="KAE8733483.1"/>
    </source>
</evidence>
<dbReference type="PRINTS" id="PR00301">
    <property type="entry name" value="HEATSHOCK70"/>
</dbReference>
<dbReference type="PROSITE" id="PS00297">
    <property type="entry name" value="HSP70_1"/>
    <property type="match status" value="1"/>
</dbReference>
<feature type="region of interest" description="Disordered" evidence="3">
    <location>
        <begin position="228"/>
        <end position="257"/>
    </location>
</feature>
<accession>A0A6A3CVY6</accession>
<dbReference type="InterPro" id="IPR018181">
    <property type="entry name" value="Heat_shock_70_CS"/>
</dbReference>
<evidence type="ECO:0000313" key="5">
    <source>
        <dbReference type="Proteomes" id="UP000436088"/>
    </source>
</evidence>
<gene>
    <name evidence="4" type="ORF">F3Y22_tig00001120pilonHSYRG00049</name>
</gene>
<dbReference type="InterPro" id="IPR043129">
    <property type="entry name" value="ATPase_NBD"/>
</dbReference>
<organism evidence="4 5">
    <name type="scientific">Hibiscus syriacus</name>
    <name type="common">Rose of Sharon</name>
    <dbReference type="NCBI Taxonomy" id="106335"/>
    <lineage>
        <taxon>Eukaryota</taxon>
        <taxon>Viridiplantae</taxon>
        <taxon>Streptophyta</taxon>
        <taxon>Embryophyta</taxon>
        <taxon>Tracheophyta</taxon>
        <taxon>Spermatophyta</taxon>
        <taxon>Magnoliopsida</taxon>
        <taxon>eudicotyledons</taxon>
        <taxon>Gunneridae</taxon>
        <taxon>Pentapetalae</taxon>
        <taxon>rosids</taxon>
        <taxon>malvids</taxon>
        <taxon>Malvales</taxon>
        <taxon>Malvaceae</taxon>
        <taxon>Malvoideae</taxon>
        <taxon>Hibiscus</taxon>
    </lineage>
</organism>
<dbReference type="FunFam" id="3.30.30.30:FF:000003">
    <property type="entry name" value="Heat shock protein 9"/>
    <property type="match status" value="1"/>
</dbReference>
<dbReference type="Proteomes" id="UP000436088">
    <property type="component" value="Unassembled WGS sequence"/>
</dbReference>
<dbReference type="PANTHER" id="PTHR19375">
    <property type="entry name" value="HEAT SHOCK PROTEIN 70KDA"/>
    <property type="match status" value="1"/>
</dbReference>
<comment type="caution">
    <text evidence="4">The sequence shown here is derived from an EMBL/GenBank/DDBJ whole genome shotgun (WGS) entry which is preliminary data.</text>
</comment>
<dbReference type="EMBL" id="VEPZ02000094">
    <property type="protein sequence ID" value="KAE8733483.1"/>
    <property type="molecule type" value="Genomic_DNA"/>
</dbReference>
<feature type="compositionally biased region" description="Basic and acidic residues" evidence="3">
    <location>
        <begin position="244"/>
        <end position="257"/>
    </location>
</feature>
<evidence type="ECO:0000256" key="1">
    <source>
        <dbReference type="ARBA" id="ARBA00022741"/>
    </source>
</evidence>
<name>A0A6A3CVY6_HIBSY</name>
<keyword evidence="4" id="KW-0346">Stress response</keyword>
<dbReference type="InterPro" id="IPR013126">
    <property type="entry name" value="Hsp_70_fam"/>
</dbReference>
<keyword evidence="1" id="KW-0547">Nucleotide-binding</keyword>
<feature type="compositionally biased region" description="Basic and acidic residues" evidence="3">
    <location>
        <begin position="228"/>
        <end position="237"/>
    </location>
</feature>
<proteinExistence type="predicted"/>
<dbReference type="SUPFAM" id="SSF53067">
    <property type="entry name" value="Actin-like ATPase domain"/>
    <property type="match status" value="1"/>
</dbReference>
<keyword evidence="2" id="KW-0067">ATP-binding</keyword>
<sequence length="324" mass="36194">MATTALLRSFRRCNAVSTPLSAYRYLTSNGNSSARINWTSFSRAFSAKPAGNDVIGIDLGTTNSCIAVIEGKNPKVIENSEGTRTTPFVVAFNQKGELLVGTPAKRQAVTNPTNTLFGTKPLIGRRYDDPQIIKEMGMVPFKIVRALNGDAWVEANRQQYSPSQIVVFILTDMKETVEAYLGKSVSNAVITVPAYFNDTHRCQFFRCCFKRKEASALPIQVERKEASELPIQDERNEASALPIQDERKESSALPIQDERKEASTLPIQVERKDVSHFHFKYSSFHQKAHQVADGFTKPLAKATFEVLFFQVQGCSSSEEQKKKK</sequence>
<protein>
    <submittedName>
        <fullName evidence="4">Heat shock 70 kDa protein 10</fullName>
    </submittedName>
</protein>
<reference evidence="4" key="1">
    <citation type="submission" date="2019-09" db="EMBL/GenBank/DDBJ databases">
        <title>Draft genome information of white flower Hibiscus syriacus.</title>
        <authorList>
            <person name="Kim Y.-M."/>
        </authorList>
    </citation>
    <scope>NUCLEOTIDE SEQUENCE [LARGE SCALE GENOMIC DNA]</scope>
    <source>
        <strain evidence="4">YM2019G1</strain>
    </source>
</reference>
<dbReference type="AlphaFoldDB" id="A0A6A3CVY6"/>
<evidence type="ECO:0000256" key="2">
    <source>
        <dbReference type="ARBA" id="ARBA00022840"/>
    </source>
</evidence>
<dbReference type="Pfam" id="PF00012">
    <property type="entry name" value="HSP70"/>
    <property type="match status" value="1"/>
</dbReference>
<keyword evidence="5" id="KW-1185">Reference proteome</keyword>
<dbReference type="GO" id="GO:0140662">
    <property type="term" value="F:ATP-dependent protein folding chaperone"/>
    <property type="evidence" value="ECO:0007669"/>
    <property type="project" value="InterPro"/>
</dbReference>
<dbReference type="Gene3D" id="3.30.420.40">
    <property type="match status" value="1"/>
</dbReference>
<evidence type="ECO:0000256" key="3">
    <source>
        <dbReference type="SAM" id="MobiDB-lite"/>
    </source>
</evidence>
<dbReference type="Gene3D" id="3.30.30.30">
    <property type="match status" value="1"/>
</dbReference>
<dbReference type="GO" id="GO:0005524">
    <property type="term" value="F:ATP binding"/>
    <property type="evidence" value="ECO:0007669"/>
    <property type="project" value="UniProtKB-KW"/>
</dbReference>